<dbReference type="STRING" id="60172.A0A1V6QZ30"/>
<proteinExistence type="predicted"/>
<sequence>MATDNSNGHQVGDINPDTQITTTGQTSRLPMIKDLDANNIDSNNDKADIKTDLDSAQVNAPETQGSSLPKLTQVIITNIPRLKYSSKDPEAWALRVKFALAQLRLQHLINSSVPRPAKGQHNFNRWAKWSRTVASWLYLQADEGIQEKLQRLRKIPSKADDLFDKIMDVVRESDKTVNATVKARNYNSRRDPTLRLRGSTLRHIKLRSTCSVRTFSPSLLRGSKLYLSARSLRLQPVNIFKRANFRNLYF</sequence>
<accession>A0A1V6QZ30</accession>
<comment type="caution">
    <text evidence="2">The sequence shown here is derived from an EMBL/GenBank/DDBJ whole genome shotgun (WGS) entry which is preliminary data.</text>
</comment>
<protein>
    <submittedName>
        <fullName evidence="2">Uncharacterized protein</fullName>
    </submittedName>
</protein>
<gene>
    <name evidence="2" type="ORF">PENSOL_c026G12076</name>
</gene>
<evidence type="ECO:0000313" key="3">
    <source>
        <dbReference type="Proteomes" id="UP000191612"/>
    </source>
</evidence>
<feature type="region of interest" description="Disordered" evidence="1">
    <location>
        <begin position="1"/>
        <end position="30"/>
    </location>
</feature>
<feature type="compositionally biased region" description="Polar residues" evidence="1">
    <location>
        <begin position="16"/>
        <end position="28"/>
    </location>
</feature>
<organism evidence="2 3">
    <name type="scientific">Penicillium solitum</name>
    <dbReference type="NCBI Taxonomy" id="60172"/>
    <lineage>
        <taxon>Eukaryota</taxon>
        <taxon>Fungi</taxon>
        <taxon>Dikarya</taxon>
        <taxon>Ascomycota</taxon>
        <taxon>Pezizomycotina</taxon>
        <taxon>Eurotiomycetes</taxon>
        <taxon>Eurotiomycetidae</taxon>
        <taxon>Eurotiales</taxon>
        <taxon>Aspergillaceae</taxon>
        <taxon>Penicillium</taxon>
    </lineage>
</organism>
<dbReference type="Proteomes" id="UP000191612">
    <property type="component" value="Unassembled WGS sequence"/>
</dbReference>
<reference evidence="3" key="1">
    <citation type="journal article" date="2017" name="Nat. Microbiol.">
        <title>Global analysis of biosynthetic gene clusters reveals vast potential of secondary metabolite production in Penicillium species.</title>
        <authorList>
            <person name="Nielsen J.C."/>
            <person name="Grijseels S."/>
            <person name="Prigent S."/>
            <person name="Ji B."/>
            <person name="Dainat J."/>
            <person name="Nielsen K.F."/>
            <person name="Frisvad J.C."/>
            <person name="Workman M."/>
            <person name="Nielsen J."/>
        </authorList>
    </citation>
    <scope>NUCLEOTIDE SEQUENCE [LARGE SCALE GENOMIC DNA]</scope>
    <source>
        <strain evidence="3">IBT 29525</strain>
    </source>
</reference>
<evidence type="ECO:0000313" key="2">
    <source>
        <dbReference type="EMBL" id="OQD94449.1"/>
    </source>
</evidence>
<keyword evidence="3" id="KW-1185">Reference proteome</keyword>
<dbReference type="AlphaFoldDB" id="A0A1V6QZ30"/>
<dbReference type="EMBL" id="MDYO01000026">
    <property type="protein sequence ID" value="OQD94449.1"/>
    <property type="molecule type" value="Genomic_DNA"/>
</dbReference>
<name>A0A1V6QZ30_9EURO</name>
<evidence type="ECO:0000256" key="1">
    <source>
        <dbReference type="SAM" id="MobiDB-lite"/>
    </source>
</evidence>